<dbReference type="GO" id="GO:0008168">
    <property type="term" value="F:methyltransferase activity"/>
    <property type="evidence" value="ECO:0007669"/>
    <property type="project" value="UniProtKB-KW"/>
</dbReference>
<dbReference type="NCBIfam" id="TIGR01444">
    <property type="entry name" value="fkbM_fam"/>
    <property type="match status" value="1"/>
</dbReference>
<keyword evidence="4" id="KW-1185">Reference proteome</keyword>
<dbReference type="PANTHER" id="PTHR36973:SF4">
    <property type="entry name" value="NODULATION PROTEIN"/>
    <property type="match status" value="1"/>
</dbReference>
<dbReference type="EMBL" id="CAXAMM010043317">
    <property type="protein sequence ID" value="CAK9109509.1"/>
    <property type="molecule type" value="Genomic_DNA"/>
</dbReference>
<dbReference type="GO" id="GO:0032259">
    <property type="term" value="P:methylation"/>
    <property type="evidence" value="ECO:0007669"/>
    <property type="project" value="UniProtKB-KW"/>
</dbReference>
<feature type="domain" description="Methyltransferase FkbM" evidence="2">
    <location>
        <begin position="328"/>
        <end position="506"/>
    </location>
</feature>
<evidence type="ECO:0000313" key="4">
    <source>
        <dbReference type="Proteomes" id="UP001642464"/>
    </source>
</evidence>
<dbReference type="SUPFAM" id="SSF53335">
    <property type="entry name" value="S-adenosyl-L-methionine-dependent methyltransferases"/>
    <property type="match status" value="1"/>
</dbReference>
<comment type="caution">
    <text evidence="3">The sequence shown here is derived from an EMBL/GenBank/DDBJ whole genome shotgun (WGS) entry which is preliminary data.</text>
</comment>
<proteinExistence type="predicted"/>
<evidence type="ECO:0000256" key="1">
    <source>
        <dbReference type="SAM" id="MobiDB-lite"/>
    </source>
</evidence>
<name>A0ABP0SB09_9DINO</name>
<dbReference type="InterPro" id="IPR029063">
    <property type="entry name" value="SAM-dependent_MTases_sf"/>
</dbReference>
<dbReference type="InterPro" id="IPR053188">
    <property type="entry name" value="FkbM_Methyltransferase"/>
</dbReference>
<keyword evidence="3" id="KW-0808">Transferase</keyword>
<protein>
    <submittedName>
        <fullName evidence="3">Methyltransferase sdnD (Sordarin/hypoxysordarin biosynthesis cluster protein D)</fullName>
    </submittedName>
</protein>
<dbReference type="Pfam" id="PF05050">
    <property type="entry name" value="Methyltransf_21"/>
    <property type="match status" value="1"/>
</dbReference>
<organism evidence="3 4">
    <name type="scientific">Durusdinium trenchii</name>
    <dbReference type="NCBI Taxonomy" id="1381693"/>
    <lineage>
        <taxon>Eukaryota</taxon>
        <taxon>Sar</taxon>
        <taxon>Alveolata</taxon>
        <taxon>Dinophyceae</taxon>
        <taxon>Suessiales</taxon>
        <taxon>Symbiodiniaceae</taxon>
        <taxon>Durusdinium</taxon>
    </lineage>
</organism>
<feature type="region of interest" description="Disordered" evidence="1">
    <location>
        <begin position="733"/>
        <end position="762"/>
    </location>
</feature>
<dbReference type="Gene3D" id="3.40.50.150">
    <property type="entry name" value="Vaccinia Virus protein VP39"/>
    <property type="match status" value="1"/>
</dbReference>
<evidence type="ECO:0000313" key="3">
    <source>
        <dbReference type="EMBL" id="CAK9109509.1"/>
    </source>
</evidence>
<keyword evidence="3" id="KW-0489">Methyltransferase</keyword>
<accession>A0ABP0SB09</accession>
<dbReference type="PANTHER" id="PTHR36973">
    <property type="entry name" value="SLL1456 PROTEIN-RELATED"/>
    <property type="match status" value="1"/>
</dbReference>
<feature type="compositionally biased region" description="Gly residues" evidence="1">
    <location>
        <begin position="743"/>
        <end position="752"/>
    </location>
</feature>
<evidence type="ECO:0000259" key="2">
    <source>
        <dbReference type="Pfam" id="PF05050"/>
    </source>
</evidence>
<gene>
    <name evidence="3" type="ORF">SCF082_LOCUS50887</name>
</gene>
<dbReference type="InterPro" id="IPR006342">
    <property type="entry name" value="FkbM_mtfrase"/>
</dbReference>
<reference evidence="3 4" key="1">
    <citation type="submission" date="2024-02" db="EMBL/GenBank/DDBJ databases">
        <authorList>
            <person name="Chen Y."/>
            <person name="Shah S."/>
            <person name="Dougan E. K."/>
            <person name="Thang M."/>
            <person name="Chan C."/>
        </authorList>
    </citation>
    <scope>NUCLEOTIDE SEQUENCE [LARGE SCALE GENOMIC DNA]</scope>
</reference>
<sequence length="762" mass="84018">MLRLVSTRPELWSMPCGDRSRCLATPVPDVLYGDDARAPAARQQLRALKLRMIQLAHARPKQLPRRCEQLGDWVTINTPLREVYCRGSAMVGGRTRVELETLDRSTGSMWDGPHGRPALAESEGPEKELLQLVEQPAASEDLLQLPAAVLCFHLLQLLHQLSHIQLGQRVLRKIAALWHAALLMQWPWLMALSWPVFGLLEQVQLGGISVRIDHKGECGWIEGVTRLVLTVRALYEDEAHGFRAWDPKKRSFDLIHLWPNIDQFLESARIDALQILWISHATQLIQALLSSKWDLLDVLCSVENLFLMRSFKLLEELLPAVPSIVEGGANDGIHVAKFLDHWPKAQIFAFEPDPTCFQLLVRNVGGRLIRAGGAHSKLHASALAGTKGTRRLKVRAGNHSKSAVNTLFEPSEYLTENFPEITWDQQYVNVQGVTLDSLFDTDQRLKKVDFIELDIQCGEFEVLEPSVKLLPTATLVLLETCLPPGLCEGTPTWPELHPMLRRKGFVLLATDEPPSSLAEPENLCFDALFANLAQEPTAPLAALDIALEEDLVGEHGTAAAAVAALRAQAEAEDSECGMSQRLVRKVSELLVMRFLPVVGAGAFLSYTIYSRLRLAALVAEMNGHNAEDPEVQGLLFFCILPGGEQSPSDAETETATASPSGVKLRRSYLVTAQKNRYWPKSHPWDPKGRSKPVALRAARGLGHGLARQVLQRSTGWRSASDLYDLAAAICSEREPGEAPSGPGARGRQGPGAVGDPVVIDFG</sequence>
<dbReference type="Proteomes" id="UP001642464">
    <property type="component" value="Unassembled WGS sequence"/>
</dbReference>